<evidence type="ECO:0000256" key="1">
    <source>
        <dbReference type="SAM" id="MobiDB-lite"/>
    </source>
</evidence>
<dbReference type="EMBL" id="JAKOGI010001731">
    <property type="protein sequence ID" value="KAJ8424238.1"/>
    <property type="molecule type" value="Genomic_DNA"/>
</dbReference>
<dbReference type="AlphaFoldDB" id="A0A9Q1GTC9"/>
<gene>
    <name evidence="2" type="ORF">Cgig2_023859</name>
</gene>
<accession>A0A9Q1GTC9</accession>
<reference evidence="2" key="1">
    <citation type="submission" date="2022-04" db="EMBL/GenBank/DDBJ databases">
        <title>Carnegiea gigantea Genome sequencing and assembly v2.</title>
        <authorList>
            <person name="Copetti D."/>
            <person name="Sanderson M.J."/>
            <person name="Burquez A."/>
            <person name="Wojciechowski M.F."/>
        </authorList>
    </citation>
    <scope>NUCLEOTIDE SEQUENCE</scope>
    <source>
        <strain evidence="2">SGP5-SGP5p</strain>
        <tissue evidence="2">Aerial part</tissue>
    </source>
</reference>
<comment type="caution">
    <text evidence="2">The sequence shown here is derived from an EMBL/GenBank/DDBJ whole genome shotgun (WGS) entry which is preliminary data.</text>
</comment>
<feature type="compositionally biased region" description="Polar residues" evidence="1">
    <location>
        <begin position="1"/>
        <end position="12"/>
    </location>
</feature>
<protein>
    <submittedName>
        <fullName evidence="2">Uncharacterized protein</fullName>
    </submittedName>
</protein>
<evidence type="ECO:0000313" key="3">
    <source>
        <dbReference type="Proteomes" id="UP001153076"/>
    </source>
</evidence>
<feature type="region of interest" description="Disordered" evidence="1">
    <location>
        <begin position="1"/>
        <end position="40"/>
    </location>
</feature>
<proteinExistence type="predicted"/>
<sequence>MKRGTTLANPSENIEEEDVEMAKTDLGSPNAPDTTPLHAQAVGRTLMASYRDTLQRNNSNLRFETQENPIWEAEGVDDVFEDDEPLETDDPTCPTILLTAAEKHMLQAAMKSEDMQGNNKDGGVHTGETELANEINQENLTEGNKEIDTENPLGKENIP</sequence>
<organism evidence="2 3">
    <name type="scientific">Carnegiea gigantea</name>
    <dbReference type="NCBI Taxonomy" id="171969"/>
    <lineage>
        <taxon>Eukaryota</taxon>
        <taxon>Viridiplantae</taxon>
        <taxon>Streptophyta</taxon>
        <taxon>Embryophyta</taxon>
        <taxon>Tracheophyta</taxon>
        <taxon>Spermatophyta</taxon>
        <taxon>Magnoliopsida</taxon>
        <taxon>eudicotyledons</taxon>
        <taxon>Gunneridae</taxon>
        <taxon>Pentapetalae</taxon>
        <taxon>Caryophyllales</taxon>
        <taxon>Cactineae</taxon>
        <taxon>Cactaceae</taxon>
        <taxon>Cactoideae</taxon>
        <taxon>Echinocereeae</taxon>
        <taxon>Carnegiea</taxon>
    </lineage>
</organism>
<name>A0A9Q1GTC9_9CARY</name>
<evidence type="ECO:0000313" key="2">
    <source>
        <dbReference type="EMBL" id="KAJ8424238.1"/>
    </source>
</evidence>
<dbReference type="Proteomes" id="UP001153076">
    <property type="component" value="Unassembled WGS sequence"/>
</dbReference>
<feature type="region of interest" description="Disordered" evidence="1">
    <location>
        <begin position="113"/>
        <end position="159"/>
    </location>
</feature>
<keyword evidence="3" id="KW-1185">Reference proteome</keyword>